<proteinExistence type="predicted"/>
<dbReference type="STRING" id="1221500.ABE65_015120"/>
<dbReference type="AlphaFoldDB" id="A0A160IPK2"/>
<keyword evidence="2" id="KW-1185">Reference proteome</keyword>
<organism evidence="1 2">
    <name type="scientific">Fictibacillus phosphorivorans</name>
    <dbReference type="NCBI Taxonomy" id="1221500"/>
    <lineage>
        <taxon>Bacteria</taxon>
        <taxon>Bacillati</taxon>
        <taxon>Bacillota</taxon>
        <taxon>Bacilli</taxon>
        <taxon>Bacillales</taxon>
        <taxon>Fictibacillaceae</taxon>
        <taxon>Fictibacillus</taxon>
    </lineage>
</organism>
<evidence type="ECO:0000313" key="1">
    <source>
        <dbReference type="EMBL" id="ANC78056.1"/>
    </source>
</evidence>
<dbReference type="RefSeq" id="WP_066396599.1">
    <property type="nucleotide sequence ID" value="NZ_CP015378.1"/>
</dbReference>
<dbReference type="Proteomes" id="UP000076623">
    <property type="component" value="Chromosome"/>
</dbReference>
<dbReference type="InterPro" id="IPR011990">
    <property type="entry name" value="TPR-like_helical_dom_sf"/>
</dbReference>
<name>A0A160IPK2_9BACL</name>
<reference evidence="1 2" key="1">
    <citation type="submission" date="2016-04" db="EMBL/GenBank/DDBJ databases">
        <title>Complete genome sequence of Fictibacillus phosphorivorans G25-29, a strain toxic to nematodes.</title>
        <authorList>
            <person name="Zheng Z."/>
        </authorList>
    </citation>
    <scope>NUCLEOTIDE SEQUENCE [LARGE SCALE GENOMIC DNA]</scope>
    <source>
        <strain evidence="1 2">G25-29</strain>
    </source>
</reference>
<evidence type="ECO:0008006" key="3">
    <source>
        <dbReference type="Google" id="ProtNLM"/>
    </source>
</evidence>
<protein>
    <recommendedName>
        <fullName evidence="3">Tetratricopeptide repeat protein</fullName>
    </recommendedName>
</protein>
<dbReference type="KEGG" id="fpn:ABE65_015120"/>
<dbReference type="SUPFAM" id="SSF116965">
    <property type="entry name" value="Hypothetical protein MPN330"/>
    <property type="match status" value="1"/>
</dbReference>
<dbReference type="EMBL" id="CP015378">
    <property type="protein sequence ID" value="ANC78056.1"/>
    <property type="molecule type" value="Genomic_DNA"/>
</dbReference>
<accession>A0A160IPK2</accession>
<dbReference type="SUPFAM" id="SSF48452">
    <property type="entry name" value="TPR-like"/>
    <property type="match status" value="1"/>
</dbReference>
<evidence type="ECO:0000313" key="2">
    <source>
        <dbReference type="Proteomes" id="UP000076623"/>
    </source>
</evidence>
<gene>
    <name evidence="1" type="ORF">ABE65_015120</name>
</gene>
<dbReference type="Gene3D" id="1.25.40.10">
    <property type="entry name" value="Tetratricopeptide repeat domain"/>
    <property type="match status" value="1"/>
</dbReference>
<sequence>MTNEKNNKNNIVRFPNLNGRLLEKGMDSLKSKKYDESLSCFEQLLQADPMHAQGNLGLVLSLVELGRLHEAKQKCDRMLKEGIGEYYDVLQIYLSILVQLSEYITVVSVIEAVLEEQKIPADKAETFYQLLQFSRKVIEQEGVPEVKKDPEIPNAPAANLDFQGLKEMLSSDQADLQWMAVQQLKRLGPDMIVPMFESFLIDEKKHPAVKSLILQYLKENQVDKIVKVEKYGQFTEVDIAHLTDLSDNLFYKEVKSLIKDELEQENPSLLEIALAVWKDYSLALYPFSPTPENKILWFEATVMAANILCGIEEEINLEDDELQKAVKVLVELERFYMQT</sequence>